<evidence type="ECO:0000259" key="17">
    <source>
        <dbReference type="PROSITE" id="PS51203"/>
    </source>
</evidence>
<dbReference type="Pfam" id="PF00270">
    <property type="entry name" value="DEAD"/>
    <property type="match status" value="1"/>
</dbReference>
<feature type="non-terminal residue" evidence="18">
    <location>
        <position position="1"/>
    </location>
</feature>
<feature type="compositionally biased region" description="Polar residues" evidence="14">
    <location>
        <begin position="426"/>
        <end position="435"/>
    </location>
</feature>
<feature type="domain" description="Tudor" evidence="16">
    <location>
        <begin position="1664"/>
        <end position="1721"/>
    </location>
</feature>
<evidence type="ECO:0000313" key="19">
    <source>
        <dbReference type="Proteomes" id="UP001497623"/>
    </source>
</evidence>
<evidence type="ECO:0000256" key="8">
    <source>
        <dbReference type="ARBA" id="ARBA00022840"/>
    </source>
</evidence>
<keyword evidence="2" id="KW-0217">Developmental protein</keyword>
<evidence type="ECO:0000256" key="12">
    <source>
        <dbReference type="ARBA" id="ARBA00047984"/>
    </source>
</evidence>
<evidence type="ECO:0000256" key="10">
    <source>
        <dbReference type="ARBA" id="ARBA00023158"/>
    </source>
</evidence>
<dbReference type="PROSITE" id="PS50304">
    <property type="entry name" value="TUDOR"/>
    <property type="match status" value="1"/>
</dbReference>
<dbReference type="Proteomes" id="UP001497623">
    <property type="component" value="Unassembled WGS sequence"/>
</dbReference>
<feature type="compositionally biased region" description="Basic residues" evidence="14">
    <location>
        <begin position="1964"/>
        <end position="1975"/>
    </location>
</feature>
<dbReference type="InterPro" id="IPR035437">
    <property type="entry name" value="SNase_OB-fold_sf"/>
</dbReference>
<evidence type="ECO:0000259" key="15">
    <source>
        <dbReference type="PROSITE" id="PS50103"/>
    </source>
</evidence>
<feature type="region of interest" description="Disordered" evidence="14">
    <location>
        <begin position="1945"/>
        <end position="1985"/>
    </location>
</feature>
<dbReference type="GO" id="GO:0007283">
    <property type="term" value="P:spermatogenesis"/>
    <property type="evidence" value="ECO:0007669"/>
    <property type="project" value="UniProtKB-KW"/>
</dbReference>
<comment type="catalytic activity">
    <reaction evidence="12">
        <text>ATP + H2O = ADP + phosphate + H(+)</text>
        <dbReference type="Rhea" id="RHEA:13065"/>
        <dbReference type="ChEBI" id="CHEBI:15377"/>
        <dbReference type="ChEBI" id="CHEBI:15378"/>
        <dbReference type="ChEBI" id="CHEBI:30616"/>
        <dbReference type="ChEBI" id="CHEBI:43474"/>
        <dbReference type="ChEBI" id="CHEBI:456216"/>
        <dbReference type="EC" id="3.6.4.13"/>
    </reaction>
</comment>
<dbReference type="InterPro" id="IPR000571">
    <property type="entry name" value="Znf_CCCH"/>
</dbReference>
<dbReference type="GO" id="GO:0003724">
    <property type="term" value="F:RNA helicase activity"/>
    <property type="evidence" value="ECO:0007669"/>
    <property type="project" value="UniProtKB-EC"/>
</dbReference>
<dbReference type="PROSITE" id="PS51203">
    <property type="entry name" value="CS"/>
    <property type="match status" value="1"/>
</dbReference>
<dbReference type="SUPFAM" id="SSF49764">
    <property type="entry name" value="HSP20-like chaperones"/>
    <property type="match status" value="1"/>
</dbReference>
<dbReference type="GO" id="GO:0008270">
    <property type="term" value="F:zinc ion binding"/>
    <property type="evidence" value="ECO:0007669"/>
    <property type="project" value="UniProtKB-KW"/>
</dbReference>
<keyword evidence="9" id="KW-0744">Spermatogenesis</keyword>
<gene>
    <name evidence="18" type="ORF">MNOR_LOCUS9772</name>
</gene>
<dbReference type="EMBL" id="CAXKWB010004786">
    <property type="protein sequence ID" value="CAL4075422.1"/>
    <property type="molecule type" value="Genomic_DNA"/>
</dbReference>
<evidence type="ECO:0000256" key="14">
    <source>
        <dbReference type="SAM" id="MobiDB-lite"/>
    </source>
</evidence>
<keyword evidence="7" id="KW-0347">Helicase</keyword>
<evidence type="ECO:0000256" key="6">
    <source>
        <dbReference type="ARBA" id="ARBA00022801"/>
    </source>
</evidence>
<evidence type="ECO:0000256" key="4">
    <source>
        <dbReference type="ARBA" id="ARBA00022741"/>
    </source>
</evidence>
<feature type="compositionally biased region" description="Basic and acidic residues" evidence="14">
    <location>
        <begin position="409"/>
        <end position="424"/>
    </location>
</feature>
<evidence type="ECO:0000259" key="16">
    <source>
        <dbReference type="PROSITE" id="PS50304"/>
    </source>
</evidence>
<dbReference type="SUPFAM" id="SSF63748">
    <property type="entry name" value="Tudor/PWWP/MBT"/>
    <property type="match status" value="2"/>
</dbReference>
<feature type="region of interest" description="Disordered" evidence="14">
    <location>
        <begin position="236"/>
        <end position="295"/>
    </location>
</feature>
<dbReference type="Pfam" id="PF00567">
    <property type="entry name" value="TUDOR"/>
    <property type="match status" value="2"/>
</dbReference>
<dbReference type="InterPro" id="IPR011545">
    <property type="entry name" value="DEAD/DEAH_box_helicase_dom"/>
</dbReference>
<evidence type="ECO:0000256" key="9">
    <source>
        <dbReference type="ARBA" id="ARBA00022871"/>
    </source>
</evidence>
<evidence type="ECO:0000256" key="7">
    <source>
        <dbReference type="ARBA" id="ARBA00022806"/>
    </source>
</evidence>
<evidence type="ECO:0000256" key="2">
    <source>
        <dbReference type="ARBA" id="ARBA00022473"/>
    </source>
</evidence>
<keyword evidence="13" id="KW-0479">Metal-binding</keyword>
<keyword evidence="19" id="KW-1185">Reference proteome</keyword>
<dbReference type="PANTHER" id="PTHR22655">
    <property type="entry name" value="ATP-DEPENDENT RNA HELICASE TDRD12-RELATED"/>
    <property type="match status" value="1"/>
</dbReference>
<feature type="compositionally biased region" description="Low complexity" evidence="14">
    <location>
        <begin position="272"/>
        <end position="294"/>
    </location>
</feature>
<protein>
    <recommendedName>
        <fullName evidence="1">RNA helicase</fullName>
        <ecNumber evidence="1">3.6.4.13</ecNumber>
    </recommendedName>
</protein>
<keyword evidence="10" id="KW-0943">RNA-mediated gene silencing</keyword>
<dbReference type="Pfam" id="PF04969">
    <property type="entry name" value="CS"/>
    <property type="match status" value="1"/>
</dbReference>
<feature type="domain" description="C3H1-type" evidence="15">
    <location>
        <begin position="1162"/>
        <end position="1190"/>
    </location>
</feature>
<reference evidence="18 19" key="1">
    <citation type="submission" date="2024-05" db="EMBL/GenBank/DDBJ databases">
        <authorList>
            <person name="Wallberg A."/>
        </authorList>
    </citation>
    <scope>NUCLEOTIDE SEQUENCE [LARGE SCALE GENOMIC DNA]</scope>
</reference>
<dbReference type="CDD" id="cd06463">
    <property type="entry name" value="p23_like"/>
    <property type="match status" value="1"/>
</dbReference>
<dbReference type="SMART" id="SM00487">
    <property type="entry name" value="DEXDc"/>
    <property type="match status" value="1"/>
</dbReference>
<dbReference type="CDD" id="cd20435">
    <property type="entry name" value="Tudor_TDRD12_rpt2"/>
    <property type="match status" value="1"/>
</dbReference>
<keyword evidence="5" id="KW-0221">Differentiation</keyword>
<dbReference type="GO" id="GO:0003676">
    <property type="term" value="F:nucleic acid binding"/>
    <property type="evidence" value="ECO:0007669"/>
    <property type="project" value="InterPro"/>
</dbReference>
<dbReference type="GO" id="GO:0005737">
    <property type="term" value="C:cytoplasm"/>
    <property type="evidence" value="ECO:0007669"/>
    <property type="project" value="UniProtKB-ARBA"/>
</dbReference>
<keyword evidence="13" id="KW-0863">Zinc-finger</keyword>
<dbReference type="GO" id="GO:0016787">
    <property type="term" value="F:hydrolase activity"/>
    <property type="evidence" value="ECO:0007669"/>
    <property type="project" value="UniProtKB-KW"/>
</dbReference>
<feature type="region of interest" description="Disordered" evidence="14">
    <location>
        <begin position="409"/>
        <end position="435"/>
    </location>
</feature>
<sequence>SEVDHWEWDPAATQFVENLINNNPRATFTPVLEKENSNVTLGDLFLIITAERWQLLPDFARELISLPLDGTEENIDVGRLLIMSRFAAPDSDAVLEEVIKLEEKDQADEKIVPRTSEPIHPNVQPTKRSRGRGRGLLSISGGLSPGHTPSLSSVIDANGLLNGISPIRSIDNRSVASLKIDFDSVGLSIGSQNFSSDMEEIPGPKTHDITRLLKRQENMKVNIHLDSNSCNLSVKHCANKSPKGSRKPKSLSESAPRKSDNIEETKIISLISSGVSPHSASSSRSSLSPPNVSVRYERERLVKSCGSMDRSRRKSSNSYLTINNQTFDLDSSSEDSDNAFEESPKRRILRAKRSFIKTSKNNKLIKNENERSSQSKEKDFKKATCLKTSEVTLSISDLENKIGKLLSKENHINESSTDERELKGPSHNNKIPDSLVQNDGDFCGDKYSPFAGLTSSEKTPAIEGVHLVPDVRISCTKKPEASDEGVDKLAEFIKRIELSNGYAFPFKQSNMTENVNHSQKLIELGENQDLGRLKEVNILDEVSISESEIDNLIASLSSNTCNIDVTSWVSSHFTNRNERERKIDNKNNDYRSDKTSYNIPVELLENCINKVDKEKNEMYRGIEYSSKDPFIESNIERHFTGSCKSSKGPTTTSGVPTALEKTSLTATNTPKTYHQTHSFALDTRDEWTRQPNLEINASEFIYIENKNYFPEGLNISRLFRVFVAGETQIPDEDVIITKDNMTALLNDHVVNVLENMGTKATCLQGYMWPLLCKGSSAVAVGAQRSGKTMGYIVPLLSILLDTWQYVNERLVPGIGAVMVILCSGWRNVQHIGQTIHAFLPAKSNLKVVTSWGGCNEQETAESKLELLNGCDILITTAPHLSRLLAEEPAQGGTPGTSLVRCCHLVIDDAQHILEYFAGDVKQILKSWGDGGIKKSRGDLPQQIVVVGLSWQKRLQDLTLTLAPILDLTMVISAPAEAAKASKVKTIVHYVKQNVDVHALVIDLIRNTYASKRSLIFTSSNAESRVLRKLLESVAIKCICITEKKMMWEIQEIVRRWHASKSKTMLVSEGAVQELLMQDICNADVIIHIHIPEPWMTFLQKYSFMIDNFKFDFESGKSECVSHVILQPSTVESKPFVIEELTKLGADIPSDICSSDSVYQENYEPIPLCHFLKAYGECKMGLNCDWRHKVNVEDVPKEIPRSGDVVVKVVKVLNASRYLVHIIEWRHGNTKINLANNYLNLFLALQQHYSDTLNRVCVRQMESGQLCGVLHDCIWSRARIIRVNYSLRVPLVLLFLIDEGLEITLESKDVFELPLLMCILPQLIVEVYLCCIRPFDMDNEWTPQASIHMHETFASCQNDTKFAGKIVLALGPRLWTPTLWLSPLVELVQIGTKMVKKDSIRSRLLAQRFGVDNPKHLVLLKEQCKKCGISLDEGYLTEQCWKENYNNFEQLSSDLNQQCNTSDSLSNNQEATCESSCYQSMSQADVRPSLPYDIKNNDHQSNNVIKCLEVNNITDSVKHYSNVSQQYENTVNMNMPNLHLSVKSSTNSSFSSAKYEINTLSDLINNCCSSTKNKMFSKDSSNTCSFATAKNKCELQGCSAIMTSQEELPLLKEVQVEVGEVESPEWFFIKREDKFECLDNLEDTINNNKDWLIYEYKYENYITKSVPVYHHCIAKFTDGKYYRGWVDRDDGSNQRVFFIDHGETVYISENEVHPCPEKYLTALPAQAIPCSLAHVMVPKSLQEKAAAAMERIVDASDTWVVNALKEKKNDDGNIYEVELVDTSKTPPTQLWRQLLSEGVVIETLDEAREMNLVPLIPSCLDTPETGDFCIPGDEASRFLFSLPGMKEQFEKLMQQESGSYVDVDNVNDSSNSGNSAPETHIENKGVQTDIKSQKIKEIDTFKDLSRNVCQNGKGYKGEKMGKKNKTFIYKNDICTEMSGIDRNIYPEKNFNGNTNDPHLPDKNNTRKKFTKKKNNQKKNIGNKRNGEKERNYFQKNCLAVPSLEAVEGVTERFSPITRWWQDQHMVYMKLSVAASTGYKCRLTQNNLTFMTIINERWFVMDEVLFGEIDPDCSFVKPEGTSISIILRKKKGETWSRLTIRDNALPWLTSQCNVVTDEGSESDVAHEQLLEQVAEEVGKGHGKIGGLPAGISDTSDGSCFYSSDSSVTKDMFS</sequence>
<proteinExistence type="predicted"/>
<evidence type="ECO:0000313" key="18">
    <source>
        <dbReference type="EMBL" id="CAL4075422.1"/>
    </source>
</evidence>
<evidence type="ECO:0000256" key="5">
    <source>
        <dbReference type="ARBA" id="ARBA00022782"/>
    </source>
</evidence>
<keyword evidence="3" id="KW-0677">Repeat</keyword>
<comment type="caution">
    <text evidence="18">The sequence shown here is derived from an EMBL/GenBank/DDBJ whole genome shotgun (WGS) entry which is preliminary data.</text>
</comment>
<dbReference type="PROSITE" id="PS50103">
    <property type="entry name" value="ZF_C3H1"/>
    <property type="match status" value="1"/>
</dbReference>
<keyword evidence="8" id="KW-0067">ATP-binding</keyword>
<dbReference type="InterPro" id="IPR014001">
    <property type="entry name" value="Helicase_ATP-bd"/>
</dbReference>
<evidence type="ECO:0000256" key="1">
    <source>
        <dbReference type="ARBA" id="ARBA00012552"/>
    </source>
</evidence>
<name>A0AAV2Q9E9_MEGNR</name>
<dbReference type="InterPro" id="IPR008978">
    <property type="entry name" value="HSP20-like_chaperone"/>
</dbReference>
<feature type="zinc finger region" description="C3H1-type" evidence="13">
    <location>
        <begin position="1162"/>
        <end position="1190"/>
    </location>
</feature>
<dbReference type="InterPro" id="IPR027417">
    <property type="entry name" value="P-loop_NTPase"/>
</dbReference>
<keyword evidence="11" id="KW-0469">Meiosis</keyword>
<dbReference type="Gene3D" id="3.40.50.300">
    <property type="entry name" value="P-loop containing nucleotide triphosphate hydrolases"/>
    <property type="match status" value="2"/>
</dbReference>
<feature type="compositionally biased region" description="Basic and acidic residues" evidence="14">
    <location>
        <begin position="255"/>
        <end position="266"/>
    </location>
</feature>
<dbReference type="GO" id="GO:0005524">
    <property type="term" value="F:ATP binding"/>
    <property type="evidence" value="ECO:0007669"/>
    <property type="project" value="UniProtKB-KW"/>
</dbReference>
<dbReference type="InterPro" id="IPR007052">
    <property type="entry name" value="CS_dom"/>
</dbReference>
<dbReference type="SUPFAM" id="SSF52540">
    <property type="entry name" value="P-loop containing nucleoside triphosphate hydrolases"/>
    <property type="match status" value="2"/>
</dbReference>
<dbReference type="EC" id="3.6.4.13" evidence="1"/>
<dbReference type="Gene3D" id="2.40.50.90">
    <property type="match status" value="1"/>
</dbReference>
<keyword evidence="13" id="KW-0862">Zinc</keyword>
<feature type="domain" description="CS" evidence="17">
    <location>
        <begin position="2011"/>
        <end position="2097"/>
    </location>
</feature>
<organism evidence="18 19">
    <name type="scientific">Meganyctiphanes norvegica</name>
    <name type="common">Northern krill</name>
    <name type="synonym">Thysanopoda norvegica</name>
    <dbReference type="NCBI Taxonomy" id="48144"/>
    <lineage>
        <taxon>Eukaryota</taxon>
        <taxon>Metazoa</taxon>
        <taxon>Ecdysozoa</taxon>
        <taxon>Arthropoda</taxon>
        <taxon>Crustacea</taxon>
        <taxon>Multicrustacea</taxon>
        <taxon>Malacostraca</taxon>
        <taxon>Eumalacostraca</taxon>
        <taxon>Eucarida</taxon>
        <taxon>Euphausiacea</taxon>
        <taxon>Euphausiidae</taxon>
        <taxon>Meganyctiphanes</taxon>
    </lineage>
</organism>
<accession>A0AAV2Q9E9</accession>
<dbReference type="Gene3D" id="2.60.40.790">
    <property type="match status" value="1"/>
</dbReference>
<evidence type="ECO:0000256" key="11">
    <source>
        <dbReference type="ARBA" id="ARBA00023254"/>
    </source>
</evidence>
<keyword evidence="6" id="KW-0378">Hydrolase</keyword>
<dbReference type="GO" id="GO:0051321">
    <property type="term" value="P:meiotic cell cycle"/>
    <property type="evidence" value="ECO:0007669"/>
    <property type="project" value="UniProtKB-KW"/>
</dbReference>
<feature type="region of interest" description="Disordered" evidence="14">
    <location>
        <begin position="1866"/>
        <end position="1885"/>
    </location>
</feature>
<evidence type="ECO:0000256" key="3">
    <source>
        <dbReference type="ARBA" id="ARBA00022737"/>
    </source>
</evidence>
<dbReference type="InterPro" id="IPR002999">
    <property type="entry name" value="Tudor"/>
</dbReference>
<dbReference type="GO" id="GO:0031047">
    <property type="term" value="P:regulatory ncRNA-mediated gene silencing"/>
    <property type="evidence" value="ECO:0007669"/>
    <property type="project" value="UniProtKB-KW"/>
</dbReference>
<dbReference type="PANTHER" id="PTHR22655:SF2">
    <property type="entry name" value="ATP-DEPENDENT RNA HELICASE TDRD12-RELATED"/>
    <property type="match status" value="1"/>
</dbReference>
<keyword evidence="4" id="KW-0547">Nucleotide-binding</keyword>
<dbReference type="GO" id="GO:0042078">
    <property type="term" value="P:germ-line stem cell division"/>
    <property type="evidence" value="ECO:0007669"/>
    <property type="project" value="TreeGrafter"/>
</dbReference>
<dbReference type="Gene3D" id="2.30.30.140">
    <property type="match status" value="2"/>
</dbReference>
<evidence type="ECO:0000256" key="13">
    <source>
        <dbReference type="PROSITE-ProRule" id="PRU00723"/>
    </source>
</evidence>